<keyword evidence="1" id="KW-0175">Coiled coil</keyword>
<protein>
    <submittedName>
        <fullName evidence="2">Uncharacterized protein</fullName>
    </submittedName>
</protein>
<name>A0A8S5Q1V3_9CAUD</name>
<feature type="coiled-coil region" evidence="1">
    <location>
        <begin position="4"/>
        <end position="31"/>
    </location>
</feature>
<organism evidence="2">
    <name type="scientific">Siphoviridae sp. ctOrJ23</name>
    <dbReference type="NCBI Taxonomy" id="2825481"/>
    <lineage>
        <taxon>Viruses</taxon>
        <taxon>Duplodnaviria</taxon>
        <taxon>Heunggongvirae</taxon>
        <taxon>Uroviricota</taxon>
        <taxon>Caudoviricetes</taxon>
    </lineage>
</organism>
<sequence length="127" mass="14994">MAEVDLTKKKQREIKKEIKRLEEVYKDIDVKRKDLLPGLIENAAFTRITLKYLAEDLKENGTTEMFSQSENQTPYSRRRPEADLYNTMTGNYLKFIKQLDDMLPKAVEKPTEKIDFLDDFVNSRDEI</sequence>
<reference evidence="2" key="1">
    <citation type="journal article" date="2021" name="Proc. Natl. Acad. Sci. U.S.A.">
        <title>A Catalog of Tens of Thousands of Viruses from Human Metagenomes Reveals Hidden Associations with Chronic Diseases.</title>
        <authorList>
            <person name="Tisza M.J."/>
            <person name="Buck C.B."/>
        </authorList>
    </citation>
    <scope>NUCLEOTIDE SEQUENCE</scope>
    <source>
        <strain evidence="2">CtOrJ23</strain>
    </source>
</reference>
<accession>A0A8S5Q1V3</accession>
<evidence type="ECO:0000256" key="1">
    <source>
        <dbReference type="SAM" id="Coils"/>
    </source>
</evidence>
<evidence type="ECO:0000313" key="2">
    <source>
        <dbReference type="EMBL" id="DAE12817.1"/>
    </source>
</evidence>
<dbReference type="EMBL" id="BK015557">
    <property type="protein sequence ID" value="DAE12817.1"/>
    <property type="molecule type" value="Genomic_DNA"/>
</dbReference>
<proteinExistence type="predicted"/>